<proteinExistence type="inferred from homology"/>
<comment type="caution">
    <text evidence="4">The sequence shown here is derived from an EMBL/GenBank/DDBJ whole genome shotgun (WGS) entry which is preliminary data.</text>
</comment>
<protein>
    <recommendedName>
        <fullName evidence="3">DUF155 domain-containing protein</fullName>
    </recommendedName>
</protein>
<dbReference type="Proteomes" id="UP000319160">
    <property type="component" value="Unassembled WGS sequence"/>
</dbReference>
<sequence>MRSRLQKVIPPVIRGIHTRALTPRPLRCFHQTTLASLPRRRNFFTSNQLWAADEKADGSEAFDEDALRRKTDVKVSSSASSSSSSSAPLKRIPPRASAAKSLRLGSVTKPSKRNNAARKPAVPEAVDYNETDSSRSIHAICVAQSFDMAQVQEILRFHGFELDPDGTDFDTQAVVHARGVNNGDIFVFPSGTVVTWSVSEDVLVKLASKHLIRAASFPHIDRAEMEMLEFTPDESRDTSYMKGEVVVLGTRAQELEHNRADTTLAKIAFSSGLARSPKLAVLETDLEYLLQESKATLNVLAAGSQNKLKRSSILKMTGQLLSLRSQLNHYSDITEELPDMFWESESVLEEYYNQIGATLSVRRRIEILNKRIDYANENVSVLREMISEKYGHRLEWIIIALITVEVLFELRRVYREDISEA</sequence>
<keyword evidence="5" id="KW-1185">Reference proteome</keyword>
<dbReference type="GO" id="GO:0005739">
    <property type="term" value="C:mitochondrion"/>
    <property type="evidence" value="ECO:0007669"/>
    <property type="project" value="UniProtKB-ARBA"/>
</dbReference>
<dbReference type="PANTHER" id="PTHR16255">
    <property type="entry name" value="REQUIRED FOR MEIOTIC NUCLEAR DIVISION PROTEIN 1 HOMOLOG"/>
    <property type="match status" value="1"/>
</dbReference>
<evidence type="ECO:0000313" key="4">
    <source>
        <dbReference type="EMBL" id="TRX90621.1"/>
    </source>
</evidence>
<feature type="domain" description="DUF155" evidence="3">
    <location>
        <begin position="185"/>
        <end position="369"/>
    </location>
</feature>
<reference evidence="5" key="1">
    <citation type="submission" date="2019-06" db="EMBL/GenBank/DDBJ databases">
        <title>Draft genome sequence of the griseofulvin-producing fungus Xylaria cubensis strain G536.</title>
        <authorList>
            <person name="Mead M.E."/>
            <person name="Raja H.A."/>
            <person name="Steenwyk J.L."/>
            <person name="Knowles S.L."/>
            <person name="Oberlies N.H."/>
            <person name="Rokas A."/>
        </authorList>
    </citation>
    <scope>NUCLEOTIDE SEQUENCE [LARGE SCALE GENOMIC DNA]</scope>
    <source>
        <strain evidence="5">G536</strain>
    </source>
</reference>
<dbReference type="AlphaFoldDB" id="A0A553HRP8"/>
<feature type="compositionally biased region" description="Low complexity" evidence="2">
    <location>
        <begin position="76"/>
        <end position="87"/>
    </location>
</feature>
<dbReference type="GO" id="GO:0070131">
    <property type="term" value="P:positive regulation of mitochondrial translation"/>
    <property type="evidence" value="ECO:0007669"/>
    <property type="project" value="TreeGrafter"/>
</dbReference>
<evidence type="ECO:0000313" key="5">
    <source>
        <dbReference type="Proteomes" id="UP000319160"/>
    </source>
</evidence>
<comment type="similarity">
    <text evidence="1">Belongs to the RMD1/sif2 family.</text>
</comment>
<dbReference type="OrthoDB" id="242766at2759"/>
<dbReference type="PANTHER" id="PTHR16255:SF1">
    <property type="entry name" value="REQUIRED FOR MEIOTIC NUCLEAR DIVISION PROTEIN 1 HOMOLOG"/>
    <property type="match status" value="1"/>
</dbReference>
<evidence type="ECO:0000259" key="3">
    <source>
        <dbReference type="Pfam" id="PF02582"/>
    </source>
</evidence>
<evidence type="ECO:0000256" key="1">
    <source>
        <dbReference type="ARBA" id="ARBA00008306"/>
    </source>
</evidence>
<accession>A0A553HRP8</accession>
<dbReference type="InterPro" id="IPR003734">
    <property type="entry name" value="DUF155"/>
</dbReference>
<gene>
    <name evidence="4" type="ORF">FHL15_008396</name>
</gene>
<organism evidence="4 5">
    <name type="scientific">Xylaria flabelliformis</name>
    <dbReference type="NCBI Taxonomy" id="2512241"/>
    <lineage>
        <taxon>Eukaryota</taxon>
        <taxon>Fungi</taxon>
        <taxon>Dikarya</taxon>
        <taxon>Ascomycota</taxon>
        <taxon>Pezizomycotina</taxon>
        <taxon>Sordariomycetes</taxon>
        <taxon>Xylariomycetidae</taxon>
        <taxon>Xylariales</taxon>
        <taxon>Xylariaceae</taxon>
        <taxon>Xylaria</taxon>
    </lineage>
</organism>
<feature type="region of interest" description="Disordered" evidence="2">
    <location>
        <begin position="72"/>
        <end position="129"/>
    </location>
</feature>
<evidence type="ECO:0000256" key="2">
    <source>
        <dbReference type="SAM" id="MobiDB-lite"/>
    </source>
</evidence>
<dbReference type="Pfam" id="PF02582">
    <property type="entry name" value="DUF155"/>
    <property type="match status" value="1"/>
</dbReference>
<dbReference type="EMBL" id="VFLP01000053">
    <property type="protein sequence ID" value="TRX90621.1"/>
    <property type="molecule type" value="Genomic_DNA"/>
</dbReference>
<dbReference type="InterPro" id="IPR051624">
    <property type="entry name" value="RMD1/Sad1-interacting"/>
</dbReference>
<name>A0A553HRP8_9PEZI</name>